<proteinExistence type="predicted"/>
<dbReference type="RefSeq" id="WP_311722629.1">
    <property type="nucleotide sequence ID" value="NZ_JAVRFD010000002.1"/>
</dbReference>
<evidence type="ECO:0000313" key="2">
    <source>
        <dbReference type="Proteomes" id="UP001180754"/>
    </source>
</evidence>
<gene>
    <name evidence="1" type="ORF">RND15_06050</name>
</gene>
<protein>
    <recommendedName>
        <fullName evidence="3">DNA-binding protein</fullName>
    </recommendedName>
</protein>
<organism evidence="1 2">
    <name type="scientific">Streptomyces lonegramiae</name>
    <dbReference type="NCBI Taxonomy" id="3075524"/>
    <lineage>
        <taxon>Bacteria</taxon>
        <taxon>Bacillati</taxon>
        <taxon>Actinomycetota</taxon>
        <taxon>Actinomycetes</taxon>
        <taxon>Kitasatosporales</taxon>
        <taxon>Streptomycetaceae</taxon>
        <taxon>Streptomyces</taxon>
    </lineage>
</organism>
<evidence type="ECO:0008006" key="3">
    <source>
        <dbReference type="Google" id="ProtNLM"/>
    </source>
</evidence>
<reference evidence="1" key="1">
    <citation type="submission" date="2024-05" db="EMBL/GenBank/DDBJ databases">
        <title>30 novel species of actinomycetes from the DSMZ collection.</title>
        <authorList>
            <person name="Nouioui I."/>
        </authorList>
    </citation>
    <scope>NUCLEOTIDE SEQUENCE</scope>
    <source>
        <strain evidence="1">DSM 41529</strain>
    </source>
</reference>
<dbReference type="EMBL" id="JAVRFD010000002">
    <property type="protein sequence ID" value="MDT0542281.1"/>
    <property type="molecule type" value="Genomic_DNA"/>
</dbReference>
<name>A0ABU2X8N6_9ACTN</name>
<keyword evidence="2" id="KW-1185">Reference proteome</keyword>
<comment type="caution">
    <text evidence="1">The sequence shown here is derived from an EMBL/GenBank/DDBJ whole genome shotgun (WGS) entry which is preliminary data.</text>
</comment>
<evidence type="ECO:0000313" key="1">
    <source>
        <dbReference type="EMBL" id="MDT0542281.1"/>
    </source>
</evidence>
<sequence>METTATGLVTARAEVAALDDYHVGAALDGLVDGSGHWMDKGALAGIERHGRYMAGTWDPPTPDGELGRAGEGSWARFIGRIGTVALRAAAPSTREKRRQRLLALLEIWADGPFCDPEARFRTGLVRIADGDPIAVRDERGAAVAVGWNRDRLRKFVDLRTGDADAPSLGVIEEVTDASRGGWGSAEQLRRLVGLVRERGPVPWDPQAVAALREGTGMGRAAASLVLAGMHVRGRIPFLENSEREILRLKVAEAEDGASEHARLTSLERLELLADVLPEDPAELWEPGGMRAVAERLAEAWRVRRGRRTVVPERTHNAVVELQMLRLSAADFCAAFTNPTAEPGLSAPADTWIKNTDHGPMVTDANARGDVARFEDRLLSIVPNLFWVYAELPAGDLVREGAPGLVRVVQERLNHPGLLLDAGTLNRKVGASVAELHERFGYQPYAGPERLDVASIDDGLTVVTDGVVDRRGDLSRTRLFFRPAFYGADERSRALTGARADSRYDRELGYVEWLRGPDCARIVERIESAALPVGAYETNPAASAPDLLAQVAGKLGIDEDAAALYLQLLVLPAPTDRSVRAWNGWKTAQHQTAAAVLVERGLVVEDKRPRAGRQVFLPGEWIHAKKPYQPMEAWKADLIGVERSYNGRLENPLPLPTRTMPELFAHAWALVEGGRGPSA</sequence>
<dbReference type="Proteomes" id="UP001180754">
    <property type="component" value="Unassembled WGS sequence"/>
</dbReference>
<accession>A0ABU2X8N6</accession>